<dbReference type="Gene3D" id="3.10.20.310">
    <property type="entry name" value="membrane protein fhac"/>
    <property type="match status" value="1"/>
</dbReference>
<dbReference type="GO" id="GO:0019867">
    <property type="term" value="C:outer membrane"/>
    <property type="evidence" value="ECO:0007669"/>
    <property type="project" value="InterPro"/>
</dbReference>
<gene>
    <name evidence="4" type="ORF">EZS27_020320</name>
    <name evidence="5" type="ORF">EZS27_020326</name>
</gene>
<dbReference type="EMBL" id="SNRY01001424">
    <property type="protein sequence ID" value="KAA6331031.1"/>
    <property type="molecule type" value="Genomic_DNA"/>
</dbReference>
<keyword evidence="2" id="KW-0472">Membrane</keyword>
<name>A0A5J4RDU2_9ZZZZ</name>
<evidence type="ECO:0000313" key="5">
    <source>
        <dbReference type="EMBL" id="KAA6331037.1"/>
    </source>
</evidence>
<feature type="domain" description="POTRA" evidence="3">
    <location>
        <begin position="53"/>
        <end position="127"/>
    </location>
</feature>
<dbReference type="Pfam" id="PF07244">
    <property type="entry name" value="POTRA"/>
    <property type="match status" value="1"/>
</dbReference>
<comment type="caution">
    <text evidence="4">The sequence shown here is derived from an EMBL/GenBank/DDBJ whole genome shotgun (WGS) entry which is preliminary data.</text>
</comment>
<accession>A0A5J4RDU2</accession>
<evidence type="ECO:0000256" key="2">
    <source>
        <dbReference type="ARBA" id="ARBA00023136"/>
    </source>
</evidence>
<comment type="subcellular location">
    <subcellularLocation>
        <location evidence="1">Membrane</location>
    </subcellularLocation>
</comment>
<dbReference type="InterPro" id="IPR034746">
    <property type="entry name" value="POTRA"/>
</dbReference>
<dbReference type="AlphaFoldDB" id="A0A5J4RDU2"/>
<reference evidence="4" key="1">
    <citation type="submission" date="2019-03" db="EMBL/GenBank/DDBJ databases">
        <title>Single cell metagenomics reveals metabolic interactions within the superorganism composed of flagellate Streblomastix strix and complex community of Bacteroidetes bacteria on its surface.</title>
        <authorList>
            <person name="Treitli S.C."/>
            <person name="Kolisko M."/>
            <person name="Husnik F."/>
            <person name="Keeling P."/>
            <person name="Hampl V."/>
        </authorList>
    </citation>
    <scope>NUCLEOTIDE SEQUENCE</scope>
    <source>
        <strain evidence="4">STM</strain>
    </source>
</reference>
<protein>
    <submittedName>
        <fullName evidence="4">Outer membrane protein assembly factor BamA</fullName>
    </submittedName>
</protein>
<dbReference type="EMBL" id="SNRY01001424">
    <property type="protein sequence ID" value="KAA6331037.1"/>
    <property type="molecule type" value="Genomic_DNA"/>
</dbReference>
<organism evidence="4">
    <name type="scientific">termite gut metagenome</name>
    <dbReference type="NCBI Taxonomy" id="433724"/>
    <lineage>
        <taxon>unclassified sequences</taxon>
        <taxon>metagenomes</taxon>
        <taxon>organismal metagenomes</taxon>
    </lineage>
</organism>
<dbReference type="InterPro" id="IPR010827">
    <property type="entry name" value="BamA/TamA_POTRA"/>
</dbReference>
<proteinExistence type="predicted"/>
<evidence type="ECO:0000313" key="4">
    <source>
        <dbReference type="EMBL" id="KAA6331031.1"/>
    </source>
</evidence>
<sequence>MYNRIFFIFFITFIYLFCFVPTSTAQNTDTDTINSNIDEPKPVISYSGTPKKYEIGGIEVAGVKNYEDYVLIGLSGLSVGQIITIPGDDITQAIKRYWRHGLFSNVSITAERFEDKKVYLKIALTQRPRISELHYHGIKKSEREDLEKNWA</sequence>
<evidence type="ECO:0000259" key="3">
    <source>
        <dbReference type="PROSITE" id="PS51779"/>
    </source>
</evidence>
<evidence type="ECO:0000256" key="1">
    <source>
        <dbReference type="ARBA" id="ARBA00004370"/>
    </source>
</evidence>
<dbReference type="PROSITE" id="PS51779">
    <property type="entry name" value="POTRA"/>
    <property type="match status" value="1"/>
</dbReference>